<feature type="transmembrane region" description="Helical" evidence="1">
    <location>
        <begin position="101"/>
        <end position="125"/>
    </location>
</feature>
<gene>
    <name evidence="2" type="ORF">BJG266_LOCUS31032</name>
</gene>
<dbReference type="EMBL" id="CAJNOI010000434">
    <property type="protein sequence ID" value="CAF1277889.1"/>
    <property type="molecule type" value="Genomic_DNA"/>
</dbReference>
<sequence length="206" mass="23164">MKYDCLGENECMNDCQCFLIGSKCTKKATCLCPSCSFGGRCQFTASRFSLSLDNILGYHIQPTSSLINQSNVIFIIIGLINGIFTMITFKNGKLRKVGCSLYLLGSSITTLIIIVLFALKFWILIFAQMSQISNRSFLNIQCLLLDYLLRIFIHMDQWLNACVACEKAITVIKGASFKKKKSIKVAKFTVILLVVFNIFTIIHEPL</sequence>
<evidence type="ECO:0000313" key="3">
    <source>
        <dbReference type="Proteomes" id="UP000663877"/>
    </source>
</evidence>
<feature type="transmembrane region" description="Helical" evidence="1">
    <location>
        <begin position="72"/>
        <end position="89"/>
    </location>
</feature>
<keyword evidence="1" id="KW-0472">Membrane</keyword>
<feature type="transmembrane region" description="Helical" evidence="1">
    <location>
        <begin position="185"/>
        <end position="203"/>
    </location>
</feature>
<keyword evidence="1" id="KW-0812">Transmembrane</keyword>
<name>A0A815C1R7_9BILA</name>
<protein>
    <submittedName>
        <fullName evidence="2">Uncharacterized protein</fullName>
    </submittedName>
</protein>
<proteinExistence type="predicted"/>
<dbReference type="Proteomes" id="UP000663877">
    <property type="component" value="Unassembled WGS sequence"/>
</dbReference>
<organism evidence="2 3">
    <name type="scientific">Adineta steineri</name>
    <dbReference type="NCBI Taxonomy" id="433720"/>
    <lineage>
        <taxon>Eukaryota</taxon>
        <taxon>Metazoa</taxon>
        <taxon>Spiralia</taxon>
        <taxon>Gnathifera</taxon>
        <taxon>Rotifera</taxon>
        <taxon>Eurotatoria</taxon>
        <taxon>Bdelloidea</taxon>
        <taxon>Adinetida</taxon>
        <taxon>Adinetidae</taxon>
        <taxon>Adineta</taxon>
    </lineage>
</organism>
<comment type="caution">
    <text evidence="2">The sequence shown here is derived from an EMBL/GenBank/DDBJ whole genome shotgun (WGS) entry which is preliminary data.</text>
</comment>
<accession>A0A815C1R7</accession>
<evidence type="ECO:0000256" key="1">
    <source>
        <dbReference type="SAM" id="Phobius"/>
    </source>
</evidence>
<dbReference type="AlphaFoldDB" id="A0A815C1R7"/>
<keyword evidence="1" id="KW-1133">Transmembrane helix</keyword>
<evidence type="ECO:0000313" key="2">
    <source>
        <dbReference type="EMBL" id="CAF1277889.1"/>
    </source>
</evidence>
<reference evidence="2" key="1">
    <citation type="submission" date="2021-02" db="EMBL/GenBank/DDBJ databases">
        <authorList>
            <person name="Nowell W R."/>
        </authorList>
    </citation>
    <scope>NUCLEOTIDE SEQUENCE</scope>
</reference>